<dbReference type="SMART" id="SM00895">
    <property type="entry name" value="FCD"/>
    <property type="match status" value="1"/>
</dbReference>
<gene>
    <name evidence="5" type="ORF">N6H18_03935</name>
</gene>
<evidence type="ECO:0000259" key="4">
    <source>
        <dbReference type="PROSITE" id="PS50949"/>
    </source>
</evidence>
<dbReference type="Proteomes" id="UP001065174">
    <property type="component" value="Chromosome"/>
</dbReference>
<dbReference type="Gene3D" id="1.10.10.10">
    <property type="entry name" value="Winged helix-like DNA-binding domain superfamily/Winged helix DNA-binding domain"/>
    <property type="match status" value="1"/>
</dbReference>
<keyword evidence="3" id="KW-0804">Transcription</keyword>
<dbReference type="InterPro" id="IPR008920">
    <property type="entry name" value="TF_FadR/GntR_C"/>
</dbReference>
<dbReference type="SMART" id="SM00345">
    <property type="entry name" value="HTH_GNTR"/>
    <property type="match status" value="1"/>
</dbReference>
<dbReference type="InterPro" id="IPR000524">
    <property type="entry name" value="Tscrpt_reg_HTH_GntR"/>
</dbReference>
<accession>A0ABY6CRF8</accession>
<dbReference type="PANTHER" id="PTHR43537:SF5">
    <property type="entry name" value="UXU OPERON TRANSCRIPTIONAL REGULATOR"/>
    <property type="match status" value="1"/>
</dbReference>
<dbReference type="PANTHER" id="PTHR43537">
    <property type="entry name" value="TRANSCRIPTIONAL REGULATOR, GNTR FAMILY"/>
    <property type="match status" value="1"/>
</dbReference>
<dbReference type="Pfam" id="PF00392">
    <property type="entry name" value="GntR"/>
    <property type="match status" value="1"/>
</dbReference>
<feature type="domain" description="HTH gntR-type" evidence="4">
    <location>
        <begin position="13"/>
        <end position="81"/>
    </location>
</feature>
<dbReference type="InterPro" id="IPR036388">
    <property type="entry name" value="WH-like_DNA-bd_sf"/>
</dbReference>
<keyword evidence="6" id="KW-1185">Reference proteome</keyword>
<dbReference type="EMBL" id="CP106679">
    <property type="protein sequence ID" value="UXP33102.1"/>
    <property type="molecule type" value="Genomic_DNA"/>
</dbReference>
<dbReference type="Gene3D" id="1.20.120.530">
    <property type="entry name" value="GntR ligand-binding domain-like"/>
    <property type="match status" value="1"/>
</dbReference>
<sequence length="246" mass="27604">MELLNNFTQIVIETPVDKIINQIKELITSGQLKPGDKLPPERKLCEVFGIGRSHVRDAIKKLEFYGILKTLPQSGTVVAGLGMTALEGLISDVLRLEVKDFRSLVETRVILETNAAALAAQNRTEEDIENIESALAAYKKKKDAGIHAVDEDLMFHLSIAEASKNSVLKSLMLVITPDILTNYRELDACGDGRSDTALELHERILFYIKEQDIEKATQAMRDHLSDILDFSNTLQVEQFNLKKRKK</sequence>
<proteinExistence type="predicted"/>
<dbReference type="InterPro" id="IPR036390">
    <property type="entry name" value="WH_DNA-bd_sf"/>
</dbReference>
<dbReference type="PRINTS" id="PR00035">
    <property type="entry name" value="HTHGNTR"/>
</dbReference>
<dbReference type="RefSeq" id="WP_262310531.1">
    <property type="nucleotide sequence ID" value="NZ_CP106679.1"/>
</dbReference>
<evidence type="ECO:0000313" key="5">
    <source>
        <dbReference type="EMBL" id="UXP33102.1"/>
    </source>
</evidence>
<protein>
    <submittedName>
        <fullName evidence="5">FadR family transcriptional regulator</fullName>
    </submittedName>
</protein>
<dbReference type="SUPFAM" id="SSF46785">
    <property type="entry name" value="Winged helix' DNA-binding domain"/>
    <property type="match status" value="1"/>
</dbReference>
<evidence type="ECO:0000313" key="6">
    <source>
        <dbReference type="Proteomes" id="UP001065174"/>
    </source>
</evidence>
<evidence type="ECO:0000256" key="1">
    <source>
        <dbReference type="ARBA" id="ARBA00023015"/>
    </source>
</evidence>
<dbReference type="Pfam" id="PF07729">
    <property type="entry name" value="FCD"/>
    <property type="match status" value="1"/>
</dbReference>
<reference evidence="5" key="1">
    <citation type="submission" date="2022-09" db="EMBL/GenBank/DDBJ databases">
        <title>Comparative genomics and taxonomic characterization of three novel marine species of genus Reichenbachiella exhibiting antioxidant and polysaccharide degradation activities.</title>
        <authorList>
            <person name="Muhammad N."/>
            <person name="Lee Y.-J."/>
            <person name="Ko J."/>
            <person name="Kim S.-G."/>
        </authorList>
    </citation>
    <scope>NUCLEOTIDE SEQUENCE</scope>
    <source>
        <strain evidence="5">BKB1-1</strain>
    </source>
</reference>
<keyword evidence="1" id="KW-0805">Transcription regulation</keyword>
<organism evidence="5 6">
    <name type="scientific">Reichenbachiella agarivorans</name>
    <dbReference type="NCBI Taxonomy" id="2979464"/>
    <lineage>
        <taxon>Bacteria</taxon>
        <taxon>Pseudomonadati</taxon>
        <taxon>Bacteroidota</taxon>
        <taxon>Cytophagia</taxon>
        <taxon>Cytophagales</taxon>
        <taxon>Reichenbachiellaceae</taxon>
        <taxon>Reichenbachiella</taxon>
    </lineage>
</organism>
<dbReference type="CDD" id="cd07377">
    <property type="entry name" value="WHTH_GntR"/>
    <property type="match status" value="1"/>
</dbReference>
<dbReference type="SUPFAM" id="SSF48008">
    <property type="entry name" value="GntR ligand-binding domain-like"/>
    <property type="match status" value="1"/>
</dbReference>
<evidence type="ECO:0000256" key="2">
    <source>
        <dbReference type="ARBA" id="ARBA00023125"/>
    </source>
</evidence>
<dbReference type="InterPro" id="IPR011711">
    <property type="entry name" value="GntR_C"/>
</dbReference>
<name>A0ABY6CRF8_9BACT</name>
<keyword evidence="2" id="KW-0238">DNA-binding</keyword>
<dbReference type="PROSITE" id="PS50949">
    <property type="entry name" value="HTH_GNTR"/>
    <property type="match status" value="1"/>
</dbReference>
<evidence type="ECO:0000256" key="3">
    <source>
        <dbReference type="ARBA" id="ARBA00023163"/>
    </source>
</evidence>